<evidence type="ECO:0000256" key="4">
    <source>
        <dbReference type="PROSITE-ProRule" id="PRU00134"/>
    </source>
</evidence>
<feature type="domain" description="MYND-type" evidence="5">
    <location>
        <begin position="41"/>
        <end position="82"/>
    </location>
</feature>
<comment type="caution">
    <text evidence="6">The sequence shown here is derived from an EMBL/GenBank/DDBJ whole genome shotgun (WGS) entry which is preliminary data.</text>
</comment>
<evidence type="ECO:0000256" key="3">
    <source>
        <dbReference type="ARBA" id="ARBA00022833"/>
    </source>
</evidence>
<evidence type="ECO:0000313" key="7">
    <source>
        <dbReference type="Proteomes" id="UP000521943"/>
    </source>
</evidence>
<dbReference type="GO" id="GO:0008270">
    <property type="term" value="F:zinc ion binding"/>
    <property type="evidence" value="ECO:0007669"/>
    <property type="project" value="UniProtKB-KW"/>
</dbReference>
<evidence type="ECO:0000259" key="5">
    <source>
        <dbReference type="PROSITE" id="PS50865"/>
    </source>
</evidence>
<name>A0A8H6HL63_9AGAR</name>
<evidence type="ECO:0000256" key="1">
    <source>
        <dbReference type="ARBA" id="ARBA00022723"/>
    </source>
</evidence>
<accession>A0A8H6HL63</accession>
<evidence type="ECO:0000313" key="6">
    <source>
        <dbReference type="EMBL" id="KAF6748724.1"/>
    </source>
</evidence>
<protein>
    <recommendedName>
        <fullName evidence="5">MYND-type domain-containing protein</fullName>
    </recommendedName>
</protein>
<reference evidence="6 7" key="1">
    <citation type="submission" date="2020-07" db="EMBL/GenBank/DDBJ databases">
        <title>Comparative genomics of pyrophilous fungi reveals a link between fire events and developmental genes.</title>
        <authorList>
            <consortium name="DOE Joint Genome Institute"/>
            <person name="Steindorff A.S."/>
            <person name="Carver A."/>
            <person name="Calhoun S."/>
            <person name="Stillman K."/>
            <person name="Liu H."/>
            <person name="Lipzen A."/>
            <person name="Pangilinan J."/>
            <person name="Labutti K."/>
            <person name="Bruns T.D."/>
            <person name="Grigoriev I.V."/>
        </authorList>
    </citation>
    <scope>NUCLEOTIDE SEQUENCE [LARGE SCALE GENOMIC DNA]</scope>
    <source>
        <strain evidence="6 7">CBS 144469</strain>
    </source>
</reference>
<dbReference type="AlphaFoldDB" id="A0A8H6HL63"/>
<dbReference type="InterPro" id="IPR002893">
    <property type="entry name" value="Znf_MYND"/>
</dbReference>
<dbReference type="PROSITE" id="PS50865">
    <property type="entry name" value="ZF_MYND_2"/>
    <property type="match status" value="1"/>
</dbReference>
<proteinExistence type="predicted"/>
<sequence>MRAIPDSLESGTQEMKYTGVGVYEFIYSTTGARDVLNRCSRPECRKKELAKGTYKFCSGCRLVCYCNAKCQKGHWKSHKEVCKEQSQCIASGAVAPPMRIVKLIPPIPVSFLTTIGICSGSGRMVNSMQNRSNPFRQGFGAVVLISDFLS</sequence>
<evidence type="ECO:0000256" key="2">
    <source>
        <dbReference type="ARBA" id="ARBA00022771"/>
    </source>
</evidence>
<keyword evidence="3" id="KW-0862">Zinc</keyword>
<organism evidence="6 7">
    <name type="scientific">Ephemerocybe angulata</name>
    <dbReference type="NCBI Taxonomy" id="980116"/>
    <lineage>
        <taxon>Eukaryota</taxon>
        <taxon>Fungi</taxon>
        <taxon>Dikarya</taxon>
        <taxon>Basidiomycota</taxon>
        <taxon>Agaricomycotina</taxon>
        <taxon>Agaricomycetes</taxon>
        <taxon>Agaricomycetidae</taxon>
        <taxon>Agaricales</taxon>
        <taxon>Agaricineae</taxon>
        <taxon>Psathyrellaceae</taxon>
        <taxon>Ephemerocybe</taxon>
    </lineage>
</organism>
<keyword evidence="2 4" id="KW-0863">Zinc-finger</keyword>
<dbReference type="Proteomes" id="UP000521943">
    <property type="component" value="Unassembled WGS sequence"/>
</dbReference>
<keyword evidence="7" id="KW-1185">Reference proteome</keyword>
<dbReference type="SUPFAM" id="SSF144232">
    <property type="entry name" value="HIT/MYND zinc finger-like"/>
    <property type="match status" value="1"/>
</dbReference>
<keyword evidence="1" id="KW-0479">Metal-binding</keyword>
<dbReference type="Pfam" id="PF01753">
    <property type="entry name" value="zf-MYND"/>
    <property type="match status" value="1"/>
</dbReference>
<dbReference type="EMBL" id="JACGCI010000069">
    <property type="protein sequence ID" value="KAF6748724.1"/>
    <property type="molecule type" value="Genomic_DNA"/>
</dbReference>
<dbReference type="Gene3D" id="6.10.140.2220">
    <property type="match status" value="1"/>
</dbReference>
<gene>
    <name evidence="6" type="ORF">DFP72DRAFT_915964</name>
</gene>
<dbReference type="OrthoDB" id="2998255at2759"/>